<evidence type="ECO:0000313" key="7">
    <source>
        <dbReference type="Proteomes" id="UP000054495"/>
    </source>
</evidence>
<organism evidence="6 7">
    <name type="scientific">Ancylostoma ceylanicum</name>
    <dbReference type="NCBI Taxonomy" id="53326"/>
    <lineage>
        <taxon>Eukaryota</taxon>
        <taxon>Metazoa</taxon>
        <taxon>Ecdysozoa</taxon>
        <taxon>Nematoda</taxon>
        <taxon>Chromadorea</taxon>
        <taxon>Rhabditida</taxon>
        <taxon>Rhabditina</taxon>
        <taxon>Rhabditomorpha</taxon>
        <taxon>Strongyloidea</taxon>
        <taxon>Ancylostomatidae</taxon>
        <taxon>Ancylostomatinae</taxon>
        <taxon>Ancylostoma</taxon>
    </lineage>
</organism>
<dbReference type="GO" id="GO:0008201">
    <property type="term" value="F:heparin binding"/>
    <property type="evidence" value="ECO:0007669"/>
    <property type="project" value="InterPro"/>
</dbReference>
<dbReference type="SMART" id="SM00006">
    <property type="entry name" value="A4_EXTRA"/>
    <property type="match status" value="1"/>
</dbReference>
<comment type="subcellular location">
    <subcellularLocation>
        <location evidence="1">Membrane</location>
        <topology evidence="1">Single-pass type I membrane protein</topology>
    </subcellularLocation>
</comment>
<dbReference type="GO" id="GO:0043005">
    <property type="term" value="C:neuron projection"/>
    <property type="evidence" value="ECO:0007669"/>
    <property type="project" value="TreeGrafter"/>
</dbReference>
<gene>
    <name evidence="6" type="ORF">ANCCEY_04135</name>
</gene>
<dbReference type="GO" id="GO:0043025">
    <property type="term" value="C:neuronal cell body"/>
    <property type="evidence" value="ECO:0007669"/>
    <property type="project" value="TreeGrafter"/>
</dbReference>
<keyword evidence="7" id="KW-1185">Reference proteome</keyword>
<dbReference type="GO" id="GO:0016020">
    <property type="term" value="C:membrane"/>
    <property type="evidence" value="ECO:0007669"/>
    <property type="project" value="UniProtKB-SubCell"/>
</dbReference>
<evidence type="ECO:0000259" key="5">
    <source>
        <dbReference type="SMART" id="SM00006"/>
    </source>
</evidence>
<evidence type="ECO:0000256" key="4">
    <source>
        <dbReference type="ARBA" id="ARBA00023136"/>
    </source>
</evidence>
<evidence type="ECO:0000256" key="2">
    <source>
        <dbReference type="ARBA" id="ARBA00022692"/>
    </source>
</evidence>
<feature type="domain" description="E1" evidence="5">
    <location>
        <begin position="1"/>
        <end position="97"/>
    </location>
</feature>
<dbReference type="InterPro" id="IPR015849">
    <property type="entry name" value="Amyloid_glyco_heparin-bd"/>
</dbReference>
<dbReference type="InterPro" id="IPR008155">
    <property type="entry name" value="Amyloid_glyco"/>
</dbReference>
<dbReference type="EMBL" id="KE124854">
    <property type="protein sequence ID" value="EPB76783.1"/>
    <property type="molecule type" value="Genomic_DNA"/>
</dbReference>
<name>A0A0D6M013_9BILA</name>
<dbReference type="Gene3D" id="3.90.570.10">
    <property type="entry name" value="Amyloidogenic glycoprotein, heparin-binding domain"/>
    <property type="match status" value="1"/>
</dbReference>
<keyword evidence="2" id="KW-0812">Transmembrane</keyword>
<dbReference type="InterPro" id="IPR036454">
    <property type="entry name" value="Amyloid_glyco_heparin-bd_sf"/>
</dbReference>
<dbReference type="GO" id="GO:0007409">
    <property type="term" value="P:axonogenesis"/>
    <property type="evidence" value="ECO:0007669"/>
    <property type="project" value="TreeGrafter"/>
</dbReference>
<dbReference type="PANTHER" id="PTHR23103">
    <property type="entry name" value="ALZHEIMER'S DISEASE BETA-AMYLOID RELATED"/>
    <property type="match status" value="1"/>
</dbReference>
<proteinExistence type="predicted"/>
<dbReference type="Proteomes" id="UP000054495">
    <property type="component" value="Unassembled WGS sequence"/>
</dbReference>
<dbReference type="InterPro" id="IPR008154">
    <property type="entry name" value="Amyloid_glyco_extra"/>
</dbReference>
<keyword evidence="3" id="KW-1133">Transmembrane helix</keyword>
<dbReference type="SUPFAM" id="SSF56491">
    <property type="entry name" value="A heparin-binding domain"/>
    <property type="match status" value="1"/>
</dbReference>
<dbReference type="Pfam" id="PF02177">
    <property type="entry name" value="APP_N"/>
    <property type="match status" value="1"/>
</dbReference>
<reference evidence="6 7" key="1">
    <citation type="submission" date="2013-05" db="EMBL/GenBank/DDBJ databases">
        <title>Draft genome of the parasitic nematode Anyclostoma ceylanicum.</title>
        <authorList>
            <person name="Mitreva M."/>
        </authorList>
    </citation>
    <scope>NUCLEOTIDE SEQUENCE [LARGE SCALE GENOMIC DNA]</scope>
</reference>
<evidence type="ECO:0000256" key="1">
    <source>
        <dbReference type="ARBA" id="ARBA00004479"/>
    </source>
</evidence>
<evidence type="ECO:0000256" key="3">
    <source>
        <dbReference type="ARBA" id="ARBA00022989"/>
    </source>
</evidence>
<dbReference type="PANTHER" id="PTHR23103:SF15">
    <property type="entry name" value="AMYLOID-BETA-LIKE PROTEIN"/>
    <property type="match status" value="1"/>
</dbReference>
<dbReference type="AlphaFoldDB" id="A0A0D6M013"/>
<sequence length="104" mass="12146">MTKIAVWGAREFFHAYPKLNITNIVEYSHEVAIEKWCREEGTPCKWTHTVRPYQCIDTVNQDDRFASNPGSPEKFCEHFMTEAGNLEPSQLEGFANVYLWLDEM</sequence>
<keyword evidence="4" id="KW-0472">Membrane</keyword>
<accession>A0A0D6M013</accession>
<dbReference type="GO" id="GO:0007417">
    <property type="term" value="P:central nervous system development"/>
    <property type="evidence" value="ECO:0007669"/>
    <property type="project" value="TreeGrafter"/>
</dbReference>
<evidence type="ECO:0000313" key="6">
    <source>
        <dbReference type="EMBL" id="EPB76783.1"/>
    </source>
</evidence>
<protein>
    <recommendedName>
        <fullName evidence="5">E1 domain-containing protein</fullName>
    </recommendedName>
</protein>